<reference evidence="1" key="1">
    <citation type="submission" date="2020-12" db="EMBL/GenBank/DDBJ databases">
        <title>WGS assembly of Carya illinoinensis cv. Pawnee.</title>
        <authorList>
            <person name="Platts A."/>
            <person name="Shu S."/>
            <person name="Wright S."/>
            <person name="Barry K."/>
            <person name="Edger P."/>
            <person name="Pires J.C."/>
            <person name="Schmutz J."/>
        </authorList>
    </citation>
    <scope>NUCLEOTIDE SEQUENCE</scope>
    <source>
        <tissue evidence="1">Leaf</tissue>
    </source>
</reference>
<proteinExistence type="predicted"/>
<evidence type="ECO:0000313" key="2">
    <source>
        <dbReference type="Proteomes" id="UP000811609"/>
    </source>
</evidence>
<gene>
    <name evidence="1" type="ORF">CIPAW_02G010100</name>
</gene>
<accession>A0A8T1R9C0</accession>
<dbReference type="EMBL" id="CM031810">
    <property type="protein sequence ID" value="KAG6663195.1"/>
    <property type="molecule type" value="Genomic_DNA"/>
</dbReference>
<evidence type="ECO:0000313" key="1">
    <source>
        <dbReference type="EMBL" id="KAG6663195.1"/>
    </source>
</evidence>
<keyword evidence="2" id="KW-1185">Reference proteome</keyword>
<organism evidence="1 2">
    <name type="scientific">Carya illinoinensis</name>
    <name type="common">Pecan</name>
    <dbReference type="NCBI Taxonomy" id="32201"/>
    <lineage>
        <taxon>Eukaryota</taxon>
        <taxon>Viridiplantae</taxon>
        <taxon>Streptophyta</taxon>
        <taxon>Embryophyta</taxon>
        <taxon>Tracheophyta</taxon>
        <taxon>Spermatophyta</taxon>
        <taxon>Magnoliopsida</taxon>
        <taxon>eudicotyledons</taxon>
        <taxon>Gunneridae</taxon>
        <taxon>Pentapetalae</taxon>
        <taxon>rosids</taxon>
        <taxon>fabids</taxon>
        <taxon>Fagales</taxon>
        <taxon>Juglandaceae</taxon>
        <taxon>Carya</taxon>
    </lineage>
</organism>
<dbReference type="Proteomes" id="UP000811609">
    <property type="component" value="Chromosome 2"/>
</dbReference>
<comment type="caution">
    <text evidence="1">The sequence shown here is derived from an EMBL/GenBank/DDBJ whole genome shotgun (WGS) entry which is preliminary data.</text>
</comment>
<name>A0A8T1R9C0_CARIL</name>
<dbReference type="AlphaFoldDB" id="A0A8T1R9C0"/>
<protein>
    <submittedName>
        <fullName evidence="1">Uncharacterized protein</fullName>
    </submittedName>
</protein>
<sequence length="51" mass="5675">MKTLLYRLEWKYVVGERTESNRGPPTPSASICPSKKKIHGNMIACNNALVA</sequence>